<protein>
    <submittedName>
        <fullName evidence="6">Uncharacterized protein</fullName>
    </submittedName>
</protein>
<dbReference type="Pfam" id="PF04144">
    <property type="entry name" value="SCAMP"/>
    <property type="match status" value="1"/>
</dbReference>
<organism evidence="6 7">
    <name type="scientific">Tritrichomonas musculus</name>
    <dbReference type="NCBI Taxonomy" id="1915356"/>
    <lineage>
        <taxon>Eukaryota</taxon>
        <taxon>Metamonada</taxon>
        <taxon>Parabasalia</taxon>
        <taxon>Tritrichomonadida</taxon>
        <taxon>Tritrichomonadidae</taxon>
        <taxon>Tritrichomonas</taxon>
    </lineage>
</organism>
<evidence type="ECO:0000256" key="3">
    <source>
        <dbReference type="ARBA" id="ARBA00022989"/>
    </source>
</evidence>
<evidence type="ECO:0000256" key="5">
    <source>
        <dbReference type="SAM" id="Phobius"/>
    </source>
</evidence>
<dbReference type="PANTHER" id="PTHR10687:SF2">
    <property type="entry name" value="SECRETORY CARRIER-ASSOCIATED MEMBRANE PROTEIN"/>
    <property type="match status" value="1"/>
</dbReference>
<evidence type="ECO:0000313" key="7">
    <source>
        <dbReference type="Proteomes" id="UP001470230"/>
    </source>
</evidence>
<dbReference type="PANTHER" id="PTHR10687">
    <property type="entry name" value="SECRETORY CARRIER-ASSOCIATED MEMBRANE PROTEIN SCAMP"/>
    <property type="match status" value="1"/>
</dbReference>
<gene>
    <name evidence="6" type="ORF">M9Y10_040754</name>
</gene>
<dbReference type="Proteomes" id="UP001470230">
    <property type="component" value="Unassembled WGS sequence"/>
</dbReference>
<reference evidence="6 7" key="1">
    <citation type="submission" date="2024-04" db="EMBL/GenBank/DDBJ databases">
        <title>Tritrichomonas musculus Genome.</title>
        <authorList>
            <person name="Alves-Ferreira E."/>
            <person name="Grigg M."/>
            <person name="Lorenzi H."/>
            <person name="Galac M."/>
        </authorList>
    </citation>
    <scope>NUCLEOTIDE SEQUENCE [LARGE SCALE GENOMIC DNA]</scope>
    <source>
        <strain evidence="6 7">EAF2021</strain>
    </source>
</reference>
<comment type="caution">
    <text evidence="6">The sequence shown here is derived from an EMBL/GenBank/DDBJ whole genome shotgun (WGS) entry which is preliminary data.</text>
</comment>
<keyword evidence="7" id="KW-1185">Reference proteome</keyword>
<keyword evidence="3 5" id="KW-1133">Transmembrane helix</keyword>
<evidence type="ECO:0000313" key="6">
    <source>
        <dbReference type="EMBL" id="KAK8885308.1"/>
    </source>
</evidence>
<accession>A0ABR2K2I7</accession>
<comment type="subcellular location">
    <subcellularLocation>
        <location evidence="1">Membrane</location>
        <topology evidence="1">Multi-pass membrane protein</topology>
    </subcellularLocation>
</comment>
<keyword evidence="2 5" id="KW-0812">Transmembrane</keyword>
<feature type="transmembrane region" description="Helical" evidence="5">
    <location>
        <begin position="132"/>
        <end position="161"/>
    </location>
</feature>
<proteinExistence type="predicted"/>
<feature type="transmembrane region" description="Helical" evidence="5">
    <location>
        <begin position="66"/>
        <end position="84"/>
    </location>
</feature>
<feature type="transmembrane region" description="Helical" evidence="5">
    <location>
        <begin position="173"/>
        <end position="195"/>
    </location>
</feature>
<evidence type="ECO:0000256" key="2">
    <source>
        <dbReference type="ARBA" id="ARBA00022692"/>
    </source>
</evidence>
<dbReference type="InterPro" id="IPR007273">
    <property type="entry name" value="SCAMP"/>
</dbReference>
<evidence type="ECO:0000256" key="1">
    <source>
        <dbReference type="ARBA" id="ARBA00004141"/>
    </source>
</evidence>
<evidence type="ECO:0000256" key="4">
    <source>
        <dbReference type="ARBA" id="ARBA00023136"/>
    </source>
</evidence>
<sequence>MNDIHSSEIESKNNDRINELQKKLSYIQQTRDKKVLKPNWPSFFPFIHYNPSELIHPFDDLINRSFRAFIFVIITLLYNLFTLTHVDLSCFSLNRSLFLCIIQGFAAIYFCYAYSYRFLYCACLLKHIPYRFVFYQFCLIFWNIYILIGFCQTGFAGISTLFSAVTENGEDDIFSILLITSNCIILTISLILNCLTLSSASDTRSNSRINYNIHRKINESKV</sequence>
<keyword evidence="4 5" id="KW-0472">Membrane</keyword>
<feature type="transmembrane region" description="Helical" evidence="5">
    <location>
        <begin position="96"/>
        <end position="120"/>
    </location>
</feature>
<dbReference type="EMBL" id="JAPFFF010000007">
    <property type="protein sequence ID" value="KAK8885308.1"/>
    <property type="molecule type" value="Genomic_DNA"/>
</dbReference>
<name>A0ABR2K2I7_9EUKA</name>